<reference evidence="3 4" key="1">
    <citation type="journal article" date="2021" name="Genome Biol.">
        <title>AFLAP: assembly-free linkage analysis pipeline using k-mers from genome sequencing data.</title>
        <authorList>
            <person name="Fletcher K."/>
            <person name="Zhang L."/>
            <person name="Gil J."/>
            <person name="Han R."/>
            <person name="Cavanaugh K."/>
            <person name="Michelmore R."/>
        </authorList>
    </citation>
    <scope>NUCLEOTIDE SEQUENCE [LARGE SCALE GENOMIC DNA]</scope>
    <source>
        <strain evidence="3 4">SF5</strain>
    </source>
</reference>
<protein>
    <recommendedName>
        <fullName evidence="2">CREG-like beta-barrel domain-containing protein</fullName>
    </recommendedName>
</protein>
<keyword evidence="4" id="KW-1185">Reference proteome</keyword>
<gene>
    <name evidence="3" type="ORF">CCR75_001287</name>
</gene>
<dbReference type="GeneID" id="94345062"/>
<comment type="caution">
    <text evidence="3">The sequence shown here is derived from an EMBL/GenBank/DDBJ whole genome shotgun (WGS) entry which is preliminary data.</text>
</comment>
<dbReference type="Pfam" id="PF13883">
    <property type="entry name" value="CREG_beta-barrel"/>
    <property type="match status" value="1"/>
</dbReference>
<dbReference type="PANTHER" id="PTHR13343:SF17">
    <property type="entry name" value="CELLULAR REPRESSOR OF E1A-STIMULATED GENES, ISOFORM A"/>
    <property type="match status" value="1"/>
</dbReference>
<dbReference type="InterPro" id="IPR012349">
    <property type="entry name" value="Split_barrel_FMN-bd"/>
</dbReference>
<feature type="signal peptide" evidence="1">
    <location>
        <begin position="1"/>
        <end position="26"/>
    </location>
</feature>
<dbReference type="AlphaFoldDB" id="A0A976IFQ4"/>
<dbReference type="Gene3D" id="2.30.110.10">
    <property type="entry name" value="Electron Transport, Fmn-binding Protein, Chain A"/>
    <property type="match status" value="1"/>
</dbReference>
<dbReference type="RefSeq" id="XP_067819294.1">
    <property type="nucleotide sequence ID" value="XM_067959391.1"/>
</dbReference>
<feature type="domain" description="CREG-like beta-barrel" evidence="2">
    <location>
        <begin position="46"/>
        <end position="212"/>
    </location>
</feature>
<feature type="chain" id="PRO_5037055006" description="CREG-like beta-barrel domain-containing protein" evidence="1">
    <location>
        <begin position="27"/>
        <end position="215"/>
    </location>
</feature>
<organism evidence="3 4">
    <name type="scientific">Bremia lactucae</name>
    <name type="common">Lettuce downy mildew</name>
    <dbReference type="NCBI Taxonomy" id="4779"/>
    <lineage>
        <taxon>Eukaryota</taxon>
        <taxon>Sar</taxon>
        <taxon>Stramenopiles</taxon>
        <taxon>Oomycota</taxon>
        <taxon>Peronosporomycetes</taxon>
        <taxon>Peronosporales</taxon>
        <taxon>Peronosporaceae</taxon>
        <taxon>Bremia</taxon>
    </lineage>
</organism>
<dbReference type="GO" id="GO:0005737">
    <property type="term" value="C:cytoplasm"/>
    <property type="evidence" value="ECO:0007669"/>
    <property type="project" value="UniProtKB-ARBA"/>
</dbReference>
<evidence type="ECO:0000313" key="4">
    <source>
        <dbReference type="Proteomes" id="UP000294530"/>
    </source>
</evidence>
<evidence type="ECO:0000259" key="2">
    <source>
        <dbReference type="Pfam" id="PF13883"/>
    </source>
</evidence>
<accession>A0A976IFQ4</accession>
<dbReference type="PANTHER" id="PTHR13343">
    <property type="entry name" value="CREG1 PROTEIN"/>
    <property type="match status" value="1"/>
</dbReference>
<dbReference type="InterPro" id="IPR055343">
    <property type="entry name" value="CREG_beta-barrel"/>
</dbReference>
<dbReference type="OrthoDB" id="46836at2759"/>
<proteinExistence type="predicted"/>
<sequence length="215" mass="24360">MKSISQNFVVLLLIESLIWLNQSAEARRNVRIALSNTLAIEETLERSSAVHARKLVHENIWATLATLSVQFKGVPYGNIVSYSDGEGYSKENSTGQLFFYLTPLDAAGIKKIGLKRQLDASVAISMAQQGEHACDMDVEDPTCWKITLTGKVLPVRDDRIIYAKKVLFSKHPQMQDWPESHNFKPYTLEIENIILLDFYGGAKRIPVKKYYQVKL</sequence>
<evidence type="ECO:0000313" key="3">
    <source>
        <dbReference type="EMBL" id="TDH69795.1"/>
    </source>
</evidence>
<keyword evidence="1" id="KW-0732">Signal</keyword>
<evidence type="ECO:0000256" key="1">
    <source>
        <dbReference type="SAM" id="SignalP"/>
    </source>
</evidence>
<dbReference type="SUPFAM" id="SSF50475">
    <property type="entry name" value="FMN-binding split barrel"/>
    <property type="match status" value="1"/>
</dbReference>
<dbReference type="EMBL" id="SHOA02000007">
    <property type="protein sequence ID" value="TDH69795.1"/>
    <property type="molecule type" value="Genomic_DNA"/>
</dbReference>
<name>A0A976IFQ4_BRELC</name>
<dbReference type="KEGG" id="blac:94345062"/>
<dbReference type="Proteomes" id="UP000294530">
    <property type="component" value="Unassembled WGS sequence"/>
</dbReference>